<dbReference type="AlphaFoldDB" id="A0A1Y4LA22"/>
<evidence type="ECO:0000313" key="1">
    <source>
        <dbReference type="EMBL" id="OUP53567.1"/>
    </source>
</evidence>
<accession>A0A1Y4LA22</accession>
<reference evidence="2" key="1">
    <citation type="submission" date="2017-04" db="EMBL/GenBank/DDBJ databases">
        <title>Function of individual gut microbiota members based on whole genome sequencing of pure cultures obtained from chicken caecum.</title>
        <authorList>
            <person name="Medvecky M."/>
            <person name="Cejkova D."/>
            <person name="Polansky O."/>
            <person name="Karasova D."/>
            <person name="Kubasova T."/>
            <person name="Cizek A."/>
            <person name="Rychlik I."/>
        </authorList>
    </citation>
    <scope>NUCLEOTIDE SEQUENCE [LARGE SCALE GENOMIC DNA]</scope>
    <source>
        <strain evidence="2">An179</strain>
    </source>
</reference>
<name>A0A1Y4LA22_9FIRM</name>
<dbReference type="Proteomes" id="UP000195326">
    <property type="component" value="Unassembled WGS sequence"/>
</dbReference>
<dbReference type="SUPFAM" id="SSF52540">
    <property type="entry name" value="P-loop containing nucleoside triphosphate hydrolases"/>
    <property type="match status" value="1"/>
</dbReference>
<evidence type="ECO:0000313" key="2">
    <source>
        <dbReference type="Proteomes" id="UP000195326"/>
    </source>
</evidence>
<gene>
    <name evidence="1" type="ORF">B5F15_16375</name>
</gene>
<dbReference type="EMBL" id="NFKL01000048">
    <property type="protein sequence ID" value="OUP53567.1"/>
    <property type="molecule type" value="Genomic_DNA"/>
</dbReference>
<proteinExistence type="predicted"/>
<dbReference type="InterPro" id="IPR027417">
    <property type="entry name" value="P-loop_NTPase"/>
</dbReference>
<protein>
    <recommendedName>
        <fullName evidence="3">DUF927 domain-containing protein</fullName>
    </recommendedName>
</protein>
<sequence>MTDFINNSHLCKTSQTPFGLVDPDDKFLCNFIPNVRQIYTPATSIQSESQSLASSTMLQIELIREDDCPVFCYILSEKLDNWNPSEASPDLFVHDKKSLKLVVQLIRLQIPHVQNTPGIYFTELGWHLLPDSTHVYVAGDTVWGSCSTPYYIAPTVSQNHFSCEHSSLCFEDMAYLLHRLSVISDASGICFFFLLLSGIRSLLVANASIEQQPPCALYLYAASGTGKSSLARTIFCHLFPSTTSIMQKVSVQEINIGSSVSAISTKLVQFRDCTVLIDDLCTCSTNAEKRKRLETFSSILRKLGNESPLEYHIPGKRENARAYCQCTAVFTAEYPVSSVSDLTRTLHVRVKEGRADTSLRPLIGTAFHQYLLWFSQSVNSELVLLQRFFQSLSMSTAQERRMFWNYAYIAFIIQSFARFVEQTYLESECFQIIEQPLNLFLHQLEMFKDAQFQLMDTLTHTVSDPLVTLYRAIHDKKLKFSQPQKNLWGHNSNPIGNPFADGTLSGDIITTRLQILVDYLTQNGYPDLTAQTLSNHLDRHGILLEPIHRKEDRKRKARTFKGPDHQNYVKLSWSRLQIYALNKKA</sequence>
<organism evidence="1 2">
    <name type="scientific">Butyricicoccus pullicaecorum</name>
    <dbReference type="NCBI Taxonomy" id="501571"/>
    <lineage>
        <taxon>Bacteria</taxon>
        <taxon>Bacillati</taxon>
        <taxon>Bacillota</taxon>
        <taxon>Clostridia</taxon>
        <taxon>Eubacteriales</taxon>
        <taxon>Butyricicoccaceae</taxon>
        <taxon>Butyricicoccus</taxon>
    </lineage>
</organism>
<dbReference type="RefSeq" id="WP_087416048.1">
    <property type="nucleotide sequence ID" value="NZ_NFKL01000048.1"/>
</dbReference>
<evidence type="ECO:0008006" key="3">
    <source>
        <dbReference type="Google" id="ProtNLM"/>
    </source>
</evidence>
<comment type="caution">
    <text evidence="1">The sequence shown here is derived from an EMBL/GenBank/DDBJ whole genome shotgun (WGS) entry which is preliminary data.</text>
</comment>